<dbReference type="PANTHER" id="PTHR34606">
    <property type="entry name" value="BON DOMAIN-CONTAINING PROTEIN"/>
    <property type="match status" value="1"/>
</dbReference>
<dbReference type="OrthoDB" id="9783990at2"/>
<keyword evidence="1 2" id="KW-0732">Signal</keyword>
<feature type="domain" description="BON" evidence="3">
    <location>
        <begin position="34"/>
        <end position="102"/>
    </location>
</feature>
<dbReference type="Proteomes" id="UP000287563">
    <property type="component" value="Unassembled WGS sequence"/>
</dbReference>
<sequence>MKMYRALLITVLFAIQGCSGLTTADPRSTKQQWFDQQIEMEIGGLANKPPFRQQARINAIAIDGKVLLVGQSVDQPTKQQLTEQVQSLENVDTVYNQVQIRPLPQLAEVSKDSWLTTKVKSQMIGSKKLKDVSIKVITEGQEVYLLGYVNREQGNIAAEIARNVSGVKKVVKVFEYPN</sequence>
<organism evidence="4 5">
    <name type="scientific">Photobacterium chitinilyticum</name>
    <dbReference type="NCBI Taxonomy" id="2485123"/>
    <lineage>
        <taxon>Bacteria</taxon>
        <taxon>Pseudomonadati</taxon>
        <taxon>Pseudomonadota</taxon>
        <taxon>Gammaproteobacteria</taxon>
        <taxon>Vibrionales</taxon>
        <taxon>Vibrionaceae</taxon>
        <taxon>Photobacterium</taxon>
    </lineage>
</organism>
<feature type="signal peptide" evidence="2">
    <location>
        <begin position="1"/>
        <end position="24"/>
    </location>
</feature>
<dbReference type="PANTHER" id="PTHR34606:SF4">
    <property type="entry name" value="OUTER MEMBRANE LIPOPROTEIN DOLP"/>
    <property type="match status" value="1"/>
</dbReference>
<feature type="domain" description="BON" evidence="3">
    <location>
        <begin position="111"/>
        <end position="178"/>
    </location>
</feature>
<evidence type="ECO:0000256" key="2">
    <source>
        <dbReference type="SAM" id="SignalP"/>
    </source>
</evidence>
<dbReference type="InterPro" id="IPR051686">
    <property type="entry name" value="Lipoprotein_DolP"/>
</dbReference>
<accession>A0A444JL95</accession>
<dbReference type="SMART" id="SM00749">
    <property type="entry name" value="BON"/>
    <property type="match status" value="1"/>
</dbReference>
<dbReference type="InterPro" id="IPR007055">
    <property type="entry name" value="BON_dom"/>
</dbReference>
<evidence type="ECO:0000313" key="5">
    <source>
        <dbReference type="Proteomes" id="UP000287563"/>
    </source>
</evidence>
<protein>
    <submittedName>
        <fullName evidence="4">BON domain-containing protein</fullName>
    </submittedName>
</protein>
<reference evidence="4 5" key="1">
    <citation type="submission" date="2018-11" db="EMBL/GenBank/DDBJ databases">
        <title>Photobacterium sp. BEI247 sp. nov., a marine bacterium isolated from Yongle Blue Hole in the South China Sea.</title>
        <authorList>
            <person name="Wang X."/>
        </authorList>
    </citation>
    <scope>NUCLEOTIDE SEQUENCE [LARGE SCALE GENOMIC DNA]</scope>
    <source>
        <strain evidence="5">BEI247</strain>
    </source>
</reference>
<evidence type="ECO:0000259" key="3">
    <source>
        <dbReference type="PROSITE" id="PS50914"/>
    </source>
</evidence>
<dbReference type="EMBL" id="RJLM01000010">
    <property type="protein sequence ID" value="RWX53892.1"/>
    <property type="molecule type" value="Genomic_DNA"/>
</dbReference>
<evidence type="ECO:0000313" key="4">
    <source>
        <dbReference type="EMBL" id="RWX53892.1"/>
    </source>
</evidence>
<dbReference type="AlphaFoldDB" id="A0A444JL95"/>
<feature type="chain" id="PRO_5019194864" evidence="2">
    <location>
        <begin position="25"/>
        <end position="178"/>
    </location>
</feature>
<dbReference type="RefSeq" id="WP_128785540.1">
    <property type="nucleotide sequence ID" value="NZ_JAKJSG010000014.1"/>
</dbReference>
<keyword evidence="5" id="KW-1185">Reference proteome</keyword>
<proteinExistence type="predicted"/>
<gene>
    <name evidence="4" type="ORF">EDI28_19550</name>
</gene>
<dbReference type="PROSITE" id="PS51257">
    <property type="entry name" value="PROKAR_LIPOPROTEIN"/>
    <property type="match status" value="1"/>
</dbReference>
<comment type="caution">
    <text evidence="4">The sequence shown here is derived from an EMBL/GenBank/DDBJ whole genome shotgun (WGS) entry which is preliminary data.</text>
</comment>
<name>A0A444JL95_9GAMM</name>
<dbReference type="PROSITE" id="PS50914">
    <property type="entry name" value="BON"/>
    <property type="match status" value="2"/>
</dbReference>
<dbReference type="Pfam" id="PF04972">
    <property type="entry name" value="BON"/>
    <property type="match status" value="2"/>
</dbReference>
<dbReference type="InterPro" id="IPR014004">
    <property type="entry name" value="Transpt-assoc_nodulatn_dom_bac"/>
</dbReference>
<evidence type="ECO:0000256" key="1">
    <source>
        <dbReference type="ARBA" id="ARBA00022729"/>
    </source>
</evidence>